<evidence type="ECO:0000259" key="2">
    <source>
        <dbReference type="Pfam" id="PF01764"/>
    </source>
</evidence>
<accession>A0A8J5XXF8</accession>
<comment type="caution">
    <text evidence="3">The sequence shown here is derived from an EMBL/GenBank/DDBJ whole genome shotgun (WGS) entry which is preliminary data.</text>
</comment>
<organism evidence="3 4">
    <name type="scientific">Diacronema lutheri</name>
    <name type="common">Unicellular marine alga</name>
    <name type="synonym">Monochrysis lutheri</name>
    <dbReference type="NCBI Taxonomy" id="2081491"/>
    <lineage>
        <taxon>Eukaryota</taxon>
        <taxon>Haptista</taxon>
        <taxon>Haptophyta</taxon>
        <taxon>Pavlovophyceae</taxon>
        <taxon>Pavlovales</taxon>
        <taxon>Pavlovaceae</taxon>
        <taxon>Diacronema</taxon>
    </lineage>
</organism>
<dbReference type="AlphaFoldDB" id="A0A8J5XXF8"/>
<keyword evidence="1" id="KW-0732">Signal</keyword>
<evidence type="ECO:0000313" key="3">
    <source>
        <dbReference type="EMBL" id="KAG8470517.1"/>
    </source>
</evidence>
<keyword evidence="4" id="KW-1185">Reference proteome</keyword>
<feature type="chain" id="PRO_5035227958" description="Fungal lipase-type domain-containing protein" evidence="1">
    <location>
        <begin position="19"/>
        <end position="313"/>
    </location>
</feature>
<gene>
    <name evidence="3" type="ORF">KFE25_008938</name>
</gene>
<dbReference type="OrthoDB" id="437276at2759"/>
<dbReference type="EMBL" id="JAGTXO010000001">
    <property type="protein sequence ID" value="KAG8470517.1"/>
    <property type="molecule type" value="Genomic_DNA"/>
</dbReference>
<feature type="signal peptide" evidence="1">
    <location>
        <begin position="1"/>
        <end position="18"/>
    </location>
</feature>
<proteinExistence type="predicted"/>
<dbReference type="Pfam" id="PF01764">
    <property type="entry name" value="Lipase_3"/>
    <property type="match status" value="1"/>
</dbReference>
<dbReference type="InterPro" id="IPR029058">
    <property type="entry name" value="AB_hydrolase_fold"/>
</dbReference>
<evidence type="ECO:0000256" key="1">
    <source>
        <dbReference type="SAM" id="SignalP"/>
    </source>
</evidence>
<dbReference type="OMA" id="KTHYLAN"/>
<dbReference type="InterPro" id="IPR002921">
    <property type="entry name" value="Fungal_lipase-type"/>
</dbReference>
<name>A0A8J5XXF8_DIALT</name>
<sequence length="313" mass="32339">MAAMFPSLMLLLGSSATGWDLRAVPSCDTAEFQRLVAPMAVAARLTYTSTAGSSYENPSDANATVPGFVRSGIKHDPAAGGMRALVFADESSGRLLLAFRGTDLDNTTVSGAADACANLVLFEEARRRELPSSCDRFDPSTLDYFARSVAFARQVEGAFAPTGLQLLITGHSLGAALAVLVAAGLNADPGRATAVPVLAFAEPPVAQALRRRTQARNLPLGSAYVLADAHDPVQRAAIRAGVVGTPCTWAAGDAPPSCAACDFATGRRSSGCVECILATHTLKHYLSLIRGPRPTCESAIDGGSTNTGGAPSC</sequence>
<feature type="domain" description="Fungal lipase-type" evidence="2">
    <location>
        <begin position="164"/>
        <end position="233"/>
    </location>
</feature>
<dbReference type="Gene3D" id="3.40.50.1820">
    <property type="entry name" value="alpha/beta hydrolase"/>
    <property type="match status" value="1"/>
</dbReference>
<dbReference type="GO" id="GO:0006629">
    <property type="term" value="P:lipid metabolic process"/>
    <property type="evidence" value="ECO:0007669"/>
    <property type="project" value="InterPro"/>
</dbReference>
<dbReference type="Proteomes" id="UP000751190">
    <property type="component" value="Unassembled WGS sequence"/>
</dbReference>
<protein>
    <recommendedName>
        <fullName evidence="2">Fungal lipase-type domain-containing protein</fullName>
    </recommendedName>
</protein>
<reference evidence="3" key="1">
    <citation type="submission" date="2021-05" db="EMBL/GenBank/DDBJ databases">
        <title>The genome of the haptophyte Pavlova lutheri (Diacronema luteri, Pavlovales) - a model for lipid biosynthesis in eukaryotic algae.</title>
        <authorList>
            <person name="Hulatt C.J."/>
            <person name="Posewitz M.C."/>
        </authorList>
    </citation>
    <scope>NUCLEOTIDE SEQUENCE</scope>
    <source>
        <strain evidence="3">NIVA-4/92</strain>
    </source>
</reference>
<dbReference type="SUPFAM" id="SSF53474">
    <property type="entry name" value="alpha/beta-Hydrolases"/>
    <property type="match status" value="1"/>
</dbReference>
<evidence type="ECO:0000313" key="4">
    <source>
        <dbReference type="Proteomes" id="UP000751190"/>
    </source>
</evidence>